<feature type="compositionally biased region" description="Low complexity" evidence="2">
    <location>
        <begin position="367"/>
        <end position="391"/>
    </location>
</feature>
<feature type="region of interest" description="Disordered" evidence="2">
    <location>
        <begin position="1506"/>
        <end position="1583"/>
    </location>
</feature>
<proteinExistence type="predicted"/>
<evidence type="ECO:0000256" key="1">
    <source>
        <dbReference type="SAM" id="Coils"/>
    </source>
</evidence>
<feature type="compositionally biased region" description="Low complexity" evidence="2">
    <location>
        <begin position="483"/>
        <end position="493"/>
    </location>
</feature>
<feature type="compositionally biased region" description="Low complexity" evidence="2">
    <location>
        <begin position="415"/>
        <end position="442"/>
    </location>
</feature>
<dbReference type="Proteomes" id="UP000504612">
    <property type="component" value="Unplaced"/>
</dbReference>
<feature type="compositionally biased region" description="Basic and acidic residues" evidence="2">
    <location>
        <begin position="80"/>
        <end position="96"/>
    </location>
</feature>
<feature type="compositionally biased region" description="Low complexity" evidence="2">
    <location>
        <begin position="350"/>
        <end position="360"/>
    </location>
</feature>
<feature type="compositionally biased region" description="Low complexity" evidence="2">
    <location>
        <begin position="450"/>
        <end position="459"/>
    </location>
</feature>
<feature type="coiled-coil region" evidence="1">
    <location>
        <begin position="1132"/>
        <end position="1180"/>
    </location>
</feature>
<dbReference type="CTD" id="84074"/>
<keyword evidence="1" id="KW-0175">Coiled coil</keyword>
<protein>
    <submittedName>
        <fullName evidence="5">Glutamine-rich protein 2</fullName>
    </submittedName>
</protein>
<accession>A0A6J1TWD0</accession>
<dbReference type="InterPro" id="IPR032013">
    <property type="entry name" value="DUF4795"/>
</dbReference>
<organism evidence="4 5">
    <name type="scientific">Notechis scutatus</name>
    <name type="common">mainland tiger snake</name>
    <dbReference type="NCBI Taxonomy" id="8663"/>
    <lineage>
        <taxon>Eukaryota</taxon>
        <taxon>Metazoa</taxon>
        <taxon>Chordata</taxon>
        <taxon>Craniata</taxon>
        <taxon>Vertebrata</taxon>
        <taxon>Euteleostomi</taxon>
        <taxon>Lepidosauria</taxon>
        <taxon>Squamata</taxon>
        <taxon>Bifurcata</taxon>
        <taxon>Unidentata</taxon>
        <taxon>Episquamata</taxon>
        <taxon>Toxicofera</taxon>
        <taxon>Serpentes</taxon>
        <taxon>Colubroidea</taxon>
        <taxon>Elapidae</taxon>
        <taxon>Hydrophiinae</taxon>
        <taxon>Notechis</taxon>
    </lineage>
</organism>
<evidence type="ECO:0000256" key="2">
    <source>
        <dbReference type="SAM" id="MobiDB-lite"/>
    </source>
</evidence>
<dbReference type="GeneID" id="113411916"/>
<gene>
    <name evidence="5" type="primary">QRICH2</name>
</gene>
<feature type="compositionally biased region" description="Polar residues" evidence="2">
    <location>
        <begin position="1536"/>
        <end position="1553"/>
    </location>
</feature>
<feature type="compositionally biased region" description="Basic and acidic residues" evidence="2">
    <location>
        <begin position="1554"/>
        <end position="1567"/>
    </location>
</feature>
<dbReference type="Gene3D" id="1.20.5.340">
    <property type="match status" value="1"/>
</dbReference>
<feature type="compositionally biased region" description="Low complexity" evidence="2">
    <location>
        <begin position="466"/>
        <end position="476"/>
    </location>
</feature>
<feature type="region of interest" description="Disordered" evidence="2">
    <location>
        <begin position="338"/>
        <end position="771"/>
    </location>
</feature>
<feature type="coiled-coil region" evidence="1">
    <location>
        <begin position="960"/>
        <end position="1030"/>
    </location>
</feature>
<dbReference type="Pfam" id="PF16043">
    <property type="entry name" value="DUF4795"/>
    <property type="match status" value="1"/>
</dbReference>
<feature type="compositionally biased region" description="Gly residues" evidence="2">
    <location>
        <begin position="511"/>
        <end position="523"/>
    </location>
</feature>
<feature type="domain" description="DUF4795" evidence="3">
    <location>
        <begin position="1125"/>
        <end position="1331"/>
    </location>
</feature>
<keyword evidence="4" id="KW-1185">Reference proteome</keyword>
<dbReference type="PANTHER" id="PTHR46766:SF1">
    <property type="entry name" value="GLUTAMINE-RICH PROTEIN 2"/>
    <property type="match status" value="1"/>
</dbReference>
<feature type="compositionally biased region" description="Low complexity" evidence="2">
    <location>
        <begin position="398"/>
        <end position="408"/>
    </location>
</feature>
<feature type="compositionally biased region" description="Low complexity" evidence="2">
    <location>
        <begin position="524"/>
        <end position="534"/>
    </location>
</feature>
<dbReference type="PANTHER" id="PTHR46766">
    <property type="entry name" value="GLUTAMINE-RICH PROTEIN 2"/>
    <property type="match status" value="1"/>
</dbReference>
<name>A0A6J1TWD0_9SAUR</name>
<evidence type="ECO:0000313" key="5">
    <source>
        <dbReference type="RefSeq" id="XP_026523017.1"/>
    </source>
</evidence>
<dbReference type="RefSeq" id="XP_026523017.1">
    <property type="nucleotide sequence ID" value="XM_026667232.1"/>
</dbReference>
<evidence type="ECO:0000313" key="4">
    <source>
        <dbReference type="Proteomes" id="UP000504612"/>
    </source>
</evidence>
<feature type="region of interest" description="Disordered" evidence="2">
    <location>
        <begin position="65"/>
        <end position="96"/>
    </location>
</feature>
<dbReference type="KEGG" id="nss:113411916"/>
<dbReference type="SUPFAM" id="SSF57997">
    <property type="entry name" value="Tropomyosin"/>
    <property type="match status" value="1"/>
</dbReference>
<feature type="compositionally biased region" description="Low complexity" evidence="2">
    <location>
        <begin position="552"/>
        <end position="591"/>
    </location>
</feature>
<sequence>MSIKVTLYELADLSIGTPEIGIINFNALHALLHAVISYLNIQDIKADVKMDRGPPTKPEMALLSATTETEPSDLLGQEALPKEKEDKGGTLREEPDSRFADLEKKLKLMDTNLRGVKGQIKGIEGQVQGVLGQVQEVEHQVSGVQNQIHGIQDEVQGVQDQTQGVQDKVKRMGKDLIGVEKQIAGLEKLPSGIELLEKTQSGSGTAVSDMWQMMQMQKKIEASENGINQAMSLLQDLVDETSNMKSATSNLEDEVKKIKEHLAVLDPRGFDDRLNVCLSDQSSLDHDLKDLERRLNQFPSPEEMVRWEVLEDILVKGKSPSPVSMVYVEAPTTSEAQAPYPGAPWAQPEGPGAQVPYPGAQPGGPGAQAPYPGAPWAQPGGPGAQVPYPGAQPGGPGAQASYPGAQGAQPGGPGTQVPYPGAPGAQPGAPGAEGPYPGVPGAQPGGPGAQGPYPGVPGAQPGGLGAQAPYPGAPGAQPGGPGAQAPYPGAPGAQPGGPGAQAPYPGAPGAQPGGPGAQPGGPGAQASYPGAPGAQPGGPGAQAPYPGGPGAQPGDPGAQAPYPGAPAAQPGGPGAQAPYPGAPGAQPAGPGAQPPYPGIPGAQPGGPGTPGVQPGGPETQAPYPGAPWAQFGGLAGPTVQPGGPGAQAPYPGAPGAQAAYPEAAGAQAPYPEVSEAQPGAQPPYPGATRDQVPYPGVPGDQTGTPGAQPGITGAQPGVSEGQSPYPGAPGAQVPSVPGIQPGAPGAQPAVPGAEPGIPGAQSPYPGVPGLYPGAPGAQAPYPGAPGTEAEYPGAPGVQPFYPGALTGTQPGYPGAPGFYPGALTGYPGQLGGPGLFPPGYQPPALPAAPSGQLIAPPVLGVGATPPSSPLYPTTTPMGYSEISSSSTHLAPSRYAETLDALRSLSQLNDLYQTLRDQIAMLDYYKCGHSDLRRLQDFLTDALYKTFATIPPNLSEKLDAMRSLEEDFKSEKEVLRRIQNAIEGELPGEEIEKMEGANQITFQIGYLRAMVHDIEKELKELRQKQDVGKAKLEQSMTDNAYYLQEQLDKLRSVIENMMSSSSTLLSMSMPPIPESGAAQVQSTCAACSLDVSEKVSQLFKRYEQLQDSVNNFMLRQAESKTKKPKQRQDEEVLNQIQSTILQVQEDCEKLNATTGNLVEDHHQKQKEISALYKSLEKLENEKVDKDCLETEIHVKADKTALAAKVSRTQFDATTEQLHKMMQELLNKMVGQEQDWQKMLDKLLIEMDSKLDRLELDPFRQQLEDRWKDIRKQLKQRVPQDEGDDAAGIRRRLLAHFHCISCDRPLEMVVPGPRITTLPAVPGLPAHQSLRPYMVYEMEQIRQLNRNNLKLGPGVRFDALEKSASLNKLRRIHSKMLMDIQKVQSHYGGAARVNAQMIREALQSQYLGSSPFGKRERLPEMADISYMSVPRHCGGSHTLTHPFRRSVKLQQFSQSMPSVPSDESTMLAMMKHEEVDILGLDGHIYKGRMDTHLPSITGKEYVPRTRSKLARSSSQRQHPMFSDLANLPARPHTAKVSVGSTSAKSITDKSASPLRNSEESGNLERETFEVRMTVSSRQRSDEQST</sequence>
<feature type="compositionally biased region" description="Low complexity" evidence="2">
    <location>
        <begin position="736"/>
        <end position="756"/>
    </location>
</feature>
<feature type="compositionally biased region" description="Low complexity" evidence="2">
    <location>
        <begin position="500"/>
        <end position="510"/>
    </location>
</feature>
<evidence type="ECO:0000259" key="3">
    <source>
        <dbReference type="Pfam" id="PF16043"/>
    </source>
</evidence>
<reference evidence="5" key="1">
    <citation type="submission" date="2025-08" db="UniProtKB">
        <authorList>
            <consortium name="RefSeq"/>
        </authorList>
    </citation>
    <scope>IDENTIFICATION</scope>
</reference>
<feature type="compositionally biased region" description="Low complexity" evidence="2">
    <location>
        <begin position="636"/>
        <end position="679"/>
    </location>
</feature>